<dbReference type="RefSeq" id="WP_069293711.1">
    <property type="nucleotide sequence ID" value="NZ_CP140110.1"/>
</dbReference>
<dbReference type="Proteomes" id="UP000094570">
    <property type="component" value="Unassembled WGS sequence"/>
</dbReference>
<dbReference type="AlphaFoldDB" id="A0A1E3G0Z6"/>
<keyword evidence="7" id="KW-1185">Reference proteome</keyword>
<dbReference type="PROSITE" id="PS51935">
    <property type="entry name" value="NLPC_P60"/>
    <property type="match status" value="1"/>
</dbReference>
<name>A0A1E3G0Z6_9BACT</name>
<feature type="domain" description="NlpC/P60" evidence="5">
    <location>
        <begin position="36"/>
        <end position="179"/>
    </location>
</feature>
<protein>
    <submittedName>
        <fullName evidence="6">Hydrolase</fullName>
    </submittedName>
</protein>
<evidence type="ECO:0000256" key="4">
    <source>
        <dbReference type="ARBA" id="ARBA00022807"/>
    </source>
</evidence>
<accession>A0A1E3G0Z6</accession>
<evidence type="ECO:0000256" key="2">
    <source>
        <dbReference type="ARBA" id="ARBA00022670"/>
    </source>
</evidence>
<keyword evidence="4" id="KW-0788">Thiol protease</keyword>
<keyword evidence="3 6" id="KW-0378">Hydrolase</keyword>
<dbReference type="GO" id="GO:0008234">
    <property type="term" value="F:cysteine-type peptidase activity"/>
    <property type="evidence" value="ECO:0007669"/>
    <property type="project" value="UniProtKB-KW"/>
</dbReference>
<dbReference type="GO" id="GO:0006508">
    <property type="term" value="P:proteolysis"/>
    <property type="evidence" value="ECO:0007669"/>
    <property type="project" value="UniProtKB-KW"/>
</dbReference>
<proteinExistence type="inferred from homology"/>
<dbReference type="Gene3D" id="3.90.1720.10">
    <property type="entry name" value="endopeptidase domain like (from Nostoc punctiforme)"/>
    <property type="match status" value="1"/>
</dbReference>
<sequence length="182" mass="20908">MRRIVLILATLSVTLFGLVLLASTSSTAYKTRELTASEIDRMFTVLRDLKSTPYVWGGTSEYGIDCSGLVIYLLNQLGFKRFIFKNTLVFDVTADNFYKYNTKQLKNLRELRKGDLIFLDMNEDGVFDHVVIFEEIDKNGVLWCWDAAEMPDGIHQNKVDRRPILNLTGRIYVLGRIMVVVQ</sequence>
<dbReference type="InterPro" id="IPR038765">
    <property type="entry name" value="Papain-like_cys_pep_sf"/>
</dbReference>
<dbReference type="EMBL" id="LWAF01000015">
    <property type="protein sequence ID" value="ODN29916.1"/>
    <property type="molecule type" value="Genomic_DNA"/>
</dbReference>
<comment type="caution">
    <text evidence="6">The sequence shown here is derived from an EMBL/GenBank/DDBJ whole genome shotgun (WGS) entry which is preliminary data.</text>
</comment>
<dbReference type="InterPro" id="IPR000064">
    <property type="entry name" value="NLP_P60_dom"/>
</dbReference>
<gene>
    <name evidence="6" type="ORF">A4H02_08280</name>
</gene>
<keyword evidence="2" id="KW-0645">Protease</keyword>
<dbReference type="InterPro" id="IPR051202">
    <property type="entry name" value="Peptidase_C40"/>
</dbReference>
<dbReference type="OrthoDB" id="9808890at2"/>
<evidence type="ECO:0000256" key="3">
    <source>
        <dbReference type="ARBA" id="ARBA00022801"/>
    </source>
</evidence>
<dbReference type="SUPFAM" id="SSF54001">
    <property type="entry name" value="Cysteine proteinases"/>
    <property type="match status" value="1"/>
</dbReference>
<evidence type="ECO:0000256" key="1">
    <source>
        <dbReference type="ARBA" id="ARBA00007074"/>
    </source>
</evidence>
<dbReference type="PANTHER" id="PTHR47053">
    <property type="entry name" value="MUREIN DD-ENDOPEPTIDASE MEPH-RELATED"/>
    <property type="match status" value="1"/>
</dbReference>
<comment type="similarity">
    <text evidence="1">Belongs to the peptidase C40 family.</text>
</comment>
<dbReference type="PANTHER" id="PTHR47053:SF1">
    <property type="entry name" value="MUREIN DD-ENDOPEPTIDASE MEPH-RELATED"/>
    <property type="match status" value="1"/>
</dbReference>
<evidence type="ECO:0000259" key="5">
    <source>
        <dbReference type="PROSITE" id="PS51935"/>
    </source>
</evidence>
<reference evidence="7" key="1">
    <citation type="submission" date="2016-04" db="EMBL/GenBank/DDBJ databases">
        <title>The genome sequence project of a novel Fervidobacterium isolate from a hot spring in Thailand.</title>
        <authorList>
            <person name="Gonzalez J.M."/>
            <person name="Cuecas A."/>
            <person name="Kanoksilapatham W."/>
        </authorList>
    </citation>
    <scope>NUCLEOTIDE SEQUENCE [LARGE SCALE GENOMIC DNA]</scope>
    <source>
        <strain evidence="7">FC2004</strain>
    </source>
</reference>
<evidence type="ECO:0000313" key="6">
    <source>
        <dbReference type="EMBL" id="ODN29916.1"/>
    </source>
</evidence>
<organism evidence="6 7">
    <name type="scientific">Fervidobacterium thailandense</name>
    <dbReference type="NCBI Taxonomy" id="1008305"/>
    <lineage>
        <taxon>Bacteria</taxon>
        <taxon>Thermotogati</taxon>
        <taxon>Thermotogota</taxon>
        <taxon>Thermotogae</taxon>
        <taxon>Thermotogales</taxon>
        <taxon>Fervidobacteriaceae</taxon>
        <taxon>Fervidobacterium</taxon>
    </lineage>
</organism>
<evidence type="ECO:0000313" key="7">
    <source>
        <dbReference type="Proteomes" id="UP000094570"/>
    </source>
</evidence>
<dbReference type="Pfam" id="PF00877">
    <property type="entry name" value="NLPC_P60"/>
    <property type="match status" value="1"/>
</dbReference>
<dbReference type="STRING" id="1008305.A4H02_08280"/>